<organism evidence="1">
    <name type="scientific">Sesamum angustifolium</name>
    <dbReference type="NCBI Taxonomy" id="2727405"/>
    <lineage>
        <taxon>Eukaryota</taxon>
        <taxon>Viridiplantae</taxon>
        <taxon>Streptophyta</taxon>
        <taxon>Embryophyta</taxon>
        <taxon>Tracheophyta</taxon>
        <taxon>Spermatophyta</taxon>
        <taxon>Magnoliopsida</taxon>
        <taxon>eudicotyledons</taxon>
        <taxon>Gunneridae</taxon>
        <taxon>Pentapetalae</taxon>
        <taxon>asterids</taxon>
        <taxon>lamiids</taxon>
        <taxon>Lamiales</taxon>
        <taxon>Pedaliaceae</taxon>
        <taxon>Sesamum</taxon>
    </lineage>
</organism>
<comment type="caution">
    <text evidence="1">The sequence shown here is derived from an EMBL/GenBank/DDBJ whole genome shotgun (WGS) entry which is preliminary data.</text>
</comment>
<sequence length="127" mass="14476">MRYALSVKSFCEIEEISLCNRYSIGPLLRPYSACTASHNSRKVAPNINDSSMFLDIEFQIQEVTIRFTRLHNSKFVEPGDGLGKLPSTKRASSLCPKIHTQHVTKPRSWCRLVETTSIQGWSVRMDE</sequence>
<dbReference type="EMBL" id="JACGWK010000005">
    <property type="protein sequence ID" value="KAL0354236.1"/>
    <property type="molecule type" value="Genomic_DNA"/>
</dbReference>
<reference evidence="1" key="1">
    <citation type="submission" date="2020-06" db="EMBL/GenBank/DDBJ databases">
        <authorList>
            <person name="Li T."/>
            <person name="Hu X."/>
            <person name="Zhang T."/>
            <person name="Song X."/>
            <person name="Zhang H."/>
            <person name="Dai N."/>
            <person name="Sheng W."/>
            <person name="Hou X."/>
            <person name="Wei L."/>
        </authorList>
    </citation>
    <scope>NUCLEOTIDE SEQUENCE</scope>
    <source>
        <strain evidence="1">G01</strain>
        <tissue evidence="1">Leaf</tissue>
    </source>
</reference>
<name>A0AAW2PHY9_9LAMI</name>
<proteinExistence type="predicted"/>
<dbReference type="AlphaFoldDB" id="A0AAW2PHY9"/>
<reference evidence="1" key="2">
    <citation type="journal article" date="2024" name="Plant">
        <title>Genomic evolution and insights into agronomic trait innovations of Sesamum species.</title>
        <authorList>
            <person name="Miao H."/>
            <person name="Wang L."/>
            <person name="Qu L."/>
            <person name="Liu H."/>
            <person name="Sun Y."/>
            <person name="Le M."/>
            <person name="Wang Q."/>
            <person name="Wei S."/>
            <person name="Zheng Y."/>
            <person name="Lin W."/>
            <person name="Duan Y."/>
            <person name="Cao H."/>
            <person name="Xiong S."/>
            <person name="Wang X."/>
            <person name="Wei L."/>
            <person name="Li C."/>
            <person name="Ma Q."/>
            <person name="Ju M."/>
            <person name="Zhao R."/>
            <person name="Li G."/>
            <person name="Mu C."/>
            <person name="Tian Q."/>
            <person name="Mei H."/>
            <person name="Zhang T."/>
            <person name="Gao T."/>
            <person name="Zhang H."/>
        </authorList>
    </citation>
    <scope>NUCLEOTIDE SEQUENCE</scope>
    <source>
        <strain evidence="1">G01</strain>
    </source>
</reference>
<gene>
    <name evidence="1" type="ORF">Sangu_1004900</name>
</gene>
<accession>A0AAW2PHY9</accession>
<evidence type="ECO:0000313" key="1">
    <source>
        <dbReference type="EMBL" id="KAL0354236.1"/>
    </source>
</evidence>
<protein>
    <submittedName>
        <fullName evidence="1">Uncharacterized protein</fullName>
    </submittedName>
</protein>